<proteinExistence type="predicted"/>
<dbReference type="SUPFAM" id="SSF51261">
    <property type="entry name" value="Duplicated hybrid motif"/>
    <property type="match status" value="1"/>
</dbReference>
<dbReference type="InterPro" id="IPR011055">
    <property type="entry name" value="Dup_hybrid_motif"/>
</dbReference>
<keyword evidence="1" id="KW-0732">Signal</keyword>
<reference evidence="3 4" key="1">
    <citation type="submission" date="2020-11" db="EMBL/GenBank/DDBJ databases">
        <title>Fusibacter basophilias sp. nov.</title>
        <authorList>
            <person name="Qiu D."/>
        </authorList>
    </citation>
    <scope>NUCLEOTIDE SEQUENCE [LARGE SCALE GENOMIC DNA]</scope>
    <source>
        <strain evidence="3 4">Q10-2</strain>
    </source>
</reference>
<feature type="domain" description="M23ase beta-sheet core" evidence="2">
    <location>
        <begin position="304"/>
        <end position="398"/>
    </location>
</feature>
<evidence type="ECO:0000313" key="4">
    <source>
        <dbReference type="Proteomes" id="UP000614200"/>
    </source>
</evidence>
<dbReference type="Pfam" id="PF01551">
    <property type="entry name" value="Peptidase_M23"/>
    <property type="match status" value="1"/>
</dbReference>
<gene>
    <name evidence="3" type="ORF">ISU02_10515</name>
</gene>
<evidence type="ECO:0000313" key="3">
    <source>
        <dbReference type="EMBL" id="MBF4693557.1"/>
    </source>
</evidence>
<protein>
    <submittedName>
        <fullName evidence="3">M23 family metallopeptidase</fullName>
    </submittedName>
</protein>
<evidence type="ECO:0000256" key="1">
    <source>
        <dbReference type="ARBA" id="ARBA00022729"/>
    </source>
</evidence>
<evidence type="ECO:0000259" key="2">
    <source>
        <dbReference type="Pfam" id="PF01551"/>
    </source>
</evidence>
<accession>A0ABR9ZSY6</accession>
<dbReference type="Gene3D" id="2.70.70.10">
    <property type="entry name" value="Glucose Permease (Domain IIA)"/>
    <property type="match status" value="1"/>
</dbReference>
<dbReference type="InterPro" id="IPR016047">
    <property type="entry name" value="M23ase_b-sheet_dom"/>
</dbReference>
<dbReference type="EMBL" id="JADKNH010000006">
    <property type="protein sequence ID" value="MBF4693557.1"/>
    <property type="molecule type" value="Genomic_DNA"/>
</dbReference>
<keyword evidence="4" id="KW-1185">Reference proteome</keyword>
<organism evidence="3 4">
    <name type="scientific">Fusibacter ferrireducens</name>
    <dbReference type="NCBI Taxonomy" id="2785058"/>
    <lineage>
        <taxon>Bacteria</taxon>
        <taxon>Bacillati</taxon>
        <taxon>Bacillota</taxon>
        <taxon>Clostridia</taxon>
        <taxon>Eubacteriales</taxon>
        <taxon>Eubacteriales Family XII. Incertae Sedis</taxon>
        <taxon>Fusibacter</taxon>
    </lineage>
</organism>
<name>A0ABR9ZSY6_9FIRM</name>
<dbReference type="PANTHER" id="PTHR21666:SF289">
    <property type="entry name" value="L-ALA--D-GLU ENDOPEPTIDASE"/>
    <property type="match status" value="1"/>
</dbReference>
<dbReference type="PANTHER" id="PTHR21666">
    <property type="entry name" value="PEPTIDASE-RELATED"/>
    <property type="match status" value="1"/>
</dbReference>
<dbReference type="InterPro" id="IPR050570">
    <property type="entry name" value="Cell_wall_metabolism_enzyme"/>
</dbReference>
<comment type="caution">
    <text evidence="3">The sequence shown here is derived from an EMBL/GenBank/DDBJ whole genome shotgun (WGS) entry which is preliminary data.</text>
</comment>
<dbReference type="Proteomes" id="UP000614200">
    <property type="component" value="Unassembled WGS sequence"/>
</dbReference>
<dbReference type="CDD" id="cd12797">
    <property type="entry name" value="M23_peptidase"/>
    <property type="match status" value="1"/>
</dbReference>
<sequence>MISSSEALSAYYAELMPSRLTLNQTPIGPTASIDQNKWSYLSHDNKWVALTDDAWHMSSANLTDIVNVQGEAIQLHLQSEKPFTLGMLCVTDTSDNQIIYEGTLNSEYLFLPEYDGTFRYHLQLIYTDNKTYKGDLTTELTIQIDRPIKVSLEKDQIEQGGYNTLLVQYASETDAFVAEQLPYDIQFFKDENNLKAILYADYRTQVGNYPFVIKASSDDRIFPLEFKVKSRKFHIQQLIIDETVAATTKNDTANAEFSQKYSPLRMQSSDADLTDGDYILPTKGRLSTEYGETRYVNGSPTFYRHSGLDIAAPRGTPVYATNSGKVLLAAPLILTGNTILIDHGQGFFSTYFHLDTLTAKEGTLVSKGDLIGEVGTTGFSTGPHLHFIISYYEHNLEPGYFLVGEPITYKNYKNFLK</sequence>